<sequence length="280" mass="32172">MRQFASTESITDLLSRLEIISCSKGFQNTVIRAILDDEAVFVKIYGEPENFDNESLVLLQLEKDNFVFPRLRAHHRNLLANILSCVPGRPLTKDDCDNGAFDQFVVSLRSLHGFRGLHKRNGIQREMIDLYVRKICESIHVKEEEKKLVSEVAGSVRTTLLTVHGNGFIHGDLNANNILYSPESREIGYIDFERARVDHPFADLAKFSWRVLDNESDIVRMLLVKYLQRKPDKKEVTLLNAYMALEFLGAVSYYAYEGHANNYPYKDQAIHNLALWPLLK</sequence>
<dbReference type="InterPro" id="IPR000719">
    <property type="entry name" value="Prot_kinase_dom"/>
</dbReference>
<organism evidence="2 3">
    <name type="scientific">Candidatus Abawacabacteria bacterium RBG_16_42_10</name>
    <dbReference type="NCBI Taxonomy" id="1817814"/>
    <lineage>
        <taxon>Bacteria</taxon>
        <taxon>Candidatus Abawacaibacteriota</taxon>
    </lineage>
</organism>
<evidence type="ECO:0000259" key="1">
    <source>
        <dbReference type="PROSITE" id="PS50011"/>
    </source>
</evidence>
<comment type="caution">
    <text evidence="2">The sequence shown here is derived from an EMBL/GenBank/DDBJ whole genome shotgun (WGS) entry which is preliminary data.</text>
</comment>
<evidence type="ECO:0000313" key="3">
    <source>
        <dbReference type="Proteomes" id="UP000177614"/>
    </source>
</evidence>
<dbReference type="SUPFAM" id="SSF56112">
    <property type="entry name" value="Protein kinase-like (PK-like)"/>
    <property type="match status" value="1"/>
</dbReference>
<evidence type="ECO:0000313" key="2">
    <source>
        <dbReference type="EMBL" id="OGC81958.1"/>
    </source>
</evidence>
<gene>
    <name evidence="2" type="ORF">A2V81_03735</name>
</gene>
<dbReference type="Gene3D" id="3.90.1200.10">
    <property type="match status" value="1"/>
</dbReference>
<dbReference type="GO" id="GO:0005524">
    <property type="term" value="F:ATP binding"/>
    <property type="evidence" value="ECO:0007669"/>
    <property type="project" value="InterPro"/>
</dbReference>
<dbReference type="Proteomes" id="UP000177614">
    <property type="component" value="Unassembled WGS sequence"/>
</dbReference>
<dbReference type="AlphaFoldDB" id="A0A1F4XK07"/>
<dbReference type="Pfam" id="PF01636">
    <property type="entry name" value="APH"/>
    <property type="match status" value="1"/>
</dbReference>
<feature type="domain" description="Protein kinase" evidence="1">
    <location>
        <begin position="16"/>
        <end position="280"/>
    </location>
</feature>
<dbReference type="PROSITE" id="PS50011">
    <property type="entry name" value="PROTEIN_KINASE_DOM"/>
    <property type="match status" value="1"/>
</dbReference>
<name>A0A1F4XK07_9BACT</name>
<dbReference type="InterPro" id="IPR002575">
    <property type="entry name" value="Aminoglycoside_PTrfase"/>
</dbReference>
<dbReference type="EMBL" id="MEWR01000014">
    <property type="protein sequence ID" value="OGC81958.1"/>
    <property type="molecule type" value="Genomic_DNA"/>
</dbReference>
<accession>A0A1F4XK07</accession>
<protein>
    <recommendedName>
        <fullName evidence="1">Protein kinase domain-containing protein</fullName>
    </recommendedName>
</protein>
<reference evidence="2 3" key="1">
    <citation type="journal article" date="2016" name="Nat. Commun.">
        <title>Thousands of microbial genomes shed light on interconnected biogeochemical processes in an aquifer system.</title>
        <authorList>
            <person name="Anantharaman K."/>
            <person name="Brown C.T."/>
            <person name="Hug L.A."/>
            <person name="Sharon I."/>
            <person name="Castelle C.J."/>
            <person name="Probst A.J."/>
            <person name="Thomas B.C."/>
            <person name="Singh A."/>
            <person name="Wilkins M.J."/>
            <person name="Karaoz U."/>
            <person name="Brodie E.L."/>
            <person name="Williams K.H."/>
            <person name="Hubbard S.S."/>
            <person name="Banfield J.F."/>
        </authorList>
    </citation>
    <scope>NUCLEOTIDE SEQUENCE [LARGE SCALE GENOMIC DNA]</scope>
</reference>
<dbReference type="GO" id="GO:0004672">
    <property type="term" value="F:protein kinase activity"/>
    <property type="evidence" value="ECO:0007669"/>
    <property type="project" value="InterPro"/>
</dbReference>
<dbReference type="STRING" id="1817814.A2V81_03735"/>
<proteinExistence type="predicted"/>
<dbReference type="InterPro" id="IPR011009">
    <property type="entry name" value="Kinase-like_dom_sf"/>
</dbReference>